<evidence type="ECO:0000259" key="3">
    <source>
        <dbReference type="PROSITE" id="PS50977"/>
    </source>
</evidence>
<proteinExistence type="predicted"/>
<comment type="caution">
    <text evidence="2">Lacks conserved residue(s) required for the propagation of feature annotation.</text>
</comment>
<dbReference type="PROSITE" id="PS50977">
    <property type="entry name" value="HTH_TETR_2"/>
    <property type="match status" value="1"/>
</dbReference>
<dbReference type="AlphaFoldDB" id="A0A7W7K9S8"/>
<gene>
    <name evidence="4" type="ORF">HNO88_002183</name>
</gene>
<keyword evidence="1 2" id="KW-0238">DNA-binding</keyword>
<organism evidence="4 5">
    <name type="scientific">Novosphingobium chloroacetimidivorans</name>
    <dbReference type="NCBI Taxonomy" id="1428314"/>
    <lineage>
        <taxon>Bacteria</taxon>
        <taxon>Pseudomonadati</taxon>
        <taxon>Pseudomonadota</taxon>
        <taxon>Alphaproteobacteria</taxon>
        <taxon>Sphingomonadales</taxon>
        <taxon>Sphingomonadaceae</taxon>
        <taxon>Novosphingobium</taxon>
    </lineage>
</organism>
<accession>A0A7W7K9S8</accession>
<evidence type="ECO:0000256" key="2">
    <source>
        <dbReference type="PROSITE-ProRule" id="PRU00335"/>
    </source>
</evidence>
<dbReference type="EMBL" id="JACHLR010000008">
    <property type="protein sequence ID" value="MBB4858857.1"/>
    <property type="molecule type" value="Genomic_DNA"/>
</dbReference>
<feature type="domain" description="HTH tetR-type" evidence="3">
    <location>
        <begin position="1"/>
        <end position="37"/>
    </location>
</feature>
<dbReference type="Proteomes" id="UP000555448">
    <property type="component" value="Unassembled WGS sequence"/>
</dbReference>
<dbReference type="InterPro" id="IPR001647">
    <property type="entry name" value="HTH_TetR"/>
</dbReference>
<comment type="caution">
    <text evidence="4">The sequence shown here is derived from an EMBL/GenBank/DDBJ whole genome shotgun (WGS) entry which is preliminary data.</text>
</comment>
<keyword evidence="5" id="KW-1185">Reference proteome</keyword>
<dbReference type="InterPro" id="IPR009057">
    <property type="entry name" value="Homeodomain-like_sf"/>
</dbReference>
<dbReference type="Gene3D" id="1.10.357.10">
    <property type="entry name" value="Tetracycline Repressor, domain 2"/>
    <property type="match status" value="1"/>
</dbReference>
<protein>
    <submittedName>
        <fullName evidence="4">AcrR family transcriptional regulator</fullName>
    </submittedName>
</protein>
<evidence type="ECO:0000313" key="5">
    <source>
        <dbReference type="Proteomes" id="UP000555448"/>
    </source>
</evidence>
<evidence type="ECO:0000313" key="4">
    <source>
        <dbReference type="EMBL" id="MBB4858857.1"/>
    </source>
</evidence>
<dbReference type="SUPFAM" id="SSF46689">
    <property type="entry name" value="Homeodomain-like"/>
    <property type="match status" value="1"/>
</dbReference>
<sequence>MNRLIGEAGVSRATFYRHFRSLTDVLQGIIDRPIERLVDLVLGRFALADPPSSSGAIIEMIMENPKLWQILLTTHVKSVVQKEMAARALSRSRDIAEYLQPELPSDHCAAWSVNGTFEILSWWLSQSDAPPEAAIVSLLDRLTLRPALREIYEA</sequence>
<dbReference type="GO" id="GO:0003677">
    <property type="term" value="F:DNA binding"/>
    <property type="evidence" value="ECO:0007669"/>
    <property type="project" value="UniProtKB-UniRule"/>
</dbReference>
<reference evidence="4 5" key="1">
    <citation type="submission" date="2020-08" db="EMBL/GenBank/DDBJ databases">
        <title>Functional genomics of gut bacteria from endangered species of beetles.</title>
        <authorList>
            <person name="Carlos-Shanley C."/>
        </authorList>
    </citation>
    <scope>NUCLEOTIDE SEQUENCE [LARGE SCALE GENOMIC DNA]</scope>
    <source>
        <strain evidence="4 5">S00245</strain>
    </source>
</reference>
<evidence type="ECO:0000256" key="1">
    <source>
        <dbReference type="ARBA" id="ARBA00023125"/>
    </source>
</evidence>
<name>A0A7W7K9S8_9SPHN</name>